<reference evidence="7" key="1">
    <citation type="journal article" date="2010" name="Nat. Biotechnol.">
        <title>Draft genome sequence of the oilseed species Ricinus communis.</title>
        <authorList>
            <person name="Chan A.P."/>
            <person name="Crabtree J."/>
            <person name="Zhao Q."/>
            <person name="Lorenzi H."/>
            <person name="Orvis J."/>
            <person name="Puiu D."/>
            <person name="Melake-Berhan A."/>
            <person name="Jones K.M."/>
            <person name="Redman J."/>
            <person name="Chen G."/>
            <person name="Cahoon E.B."/>
            <person name="Gedil M."/>
            <person name="Stanke M."/>
            <person name="Haas B.J."/>
            <person name="Wortman J.R."/>
            <person name="Fraser-Liggett C.M."/>
            <person name="Ravel J."/>
            <person name="Rabinowicz P.D."/>
        </authorList>
    </citation>
    <scope>NUCLEOTIDE SEQUENCE [LARGE SCALE GENOMIC DNA]</scope>
    <source>
        <strain evidence="7">cv. Hale</strain>
    </source>
</reference>
<dbReference type="Gene3D" id="3.30.470.10">
    <property type="match status" value="1"/>
</dbReference>
<evidence type="ECO:0000256" key="1">
    <source>
        <dbReference type="ARBA" id="ARBA00001933"/>
    </source>
</evidence>
<evidence type="ECO:0000256" key="5">
    <source>
        <dbReference type="ARBA" id="ARBA00022898"/>
    </source>
</evidence>
<evidence type="ECO:0000313" key="6">
    <source>
        <dbReference type="EMBL" id="EEF40259.1"/>
    </source>
</evidence>
<evidence type="ECO:0000313" key="7">
    <source>
        <dbReference type="Proteomes" id="UP000008311"/>
    </source>
</evidence>
<dbReference type="InterPro" id="IPR043132">
    <property type="entry name" value="BCAT-like_C"/>
</dbReference>
<accession>B9S7U3</accession>
<protein>
    <submittedName>
        <fullName evidence="6">Branched-chain amino acid aminotransferase, putative</fullName>
        <ecNumber evidence="6">2.6.1.42</ecNumber>
    </submittedName>
</protein>
<evidence type="ECO:0000256" key="2">
    <source>
        <dbReference type="ARBA" id="ARBA00009320"/>
    </source>
</evidence>
<evidence type="ECO:0000256" key="3">
    <source>
        <dbReference type="ARBA" id="ARBA00022576"/>
    </source>
</evidence>
<dbReference type="eggNOG" id="KOG0975">
    <property type="taxonomic scope" value="Eukaryota"/>
</dbReference>
<dbReference type="GO" id="GO:0009081">
    <property type="term" value="P:branched-chain amino acid metabolic process"/>
    <property type="evidence" value="ECO:0007669"/>
    <property type="project" value="InterPro"/>
</dbReference>
<proteinExistence type="inferred from homology"/>
<comment type="cofactor">
    <cofactor evidence="1">
        <name>pyridoxal 5'-phosphate</name>
        <dbReference type="ChEBI" id="CHEBI:597326"/>
    </cofactor>
</comment>
<evidence type="ECO:0000256" key="4">
    <source>
        <dbReference type="ARBA" id="ARBA00022679"/>
    </source>
</evidence>
<keyword evidence="3 6" id="KW-0032">Aminotransferase</keyword>
<dbReference type="InterPro" id="IPR005786">
    <property type="entry name" value="B_amino_transII"/>
</dbReference>
<dbReference type="InParanoid" id="B9S7U3"/>
<dbReference type="AlphaFoldDB" id="B9S7U3"/>
<keyword evidence="7" id="KW-1185">Reference proteome</keyword>
<dbReference type="Pfam" id="PF01063">
    <property type="entry name" value="Aminotran_4"/>
    <property type="match status" value="1"/>
</dbReference>
<dbReference type="InterPro" id="IPR001544">
    <property type="entry name" value="Aminotrans_IV"/>
</dbReference>
<dbReference type="EMBL" id="EQ973887">
    <property type="protein sequence ID" value="EEF40259.1"/>
    <property type="molecule type" value="Genomic_DNA"/>
</dbReference>
<dbReference type="GO" id="GO:0004084">
    <property type="term" value="F:branched-chain-amino-acid transaminase activity"/>
    <property type="evidence" value="ECO:0007669"/>
    <property type="project" value="UniProtKB-EC"/>
</dbReference>
<keyword evidence="5" id="KW-0663">Pyridoxal phosphate</keyword>
<organism evidence="6 7">
    <name type="scientific">Ricinus communis</name>
    <name type="common">Castor bean</name>
    <dbReference type="NCBI Taxonomy" id="3988"/>
    <lineage>
        <taxon>Eukaryota</taxon>
        <taxon>Viridiplantae</taxon>
        <taxon>Streptophyta</taxon>
        <taxon>Embryophyta</taxon>
        <taxon>Tracheophyta</taxon>
        <taxon>Spermatophyta</taxon>
        <taxon>Magnoliopsida</taxon>
        <taxon>eudicotyledons</taxon>
        <taxon>Gunneridae</taxon>
        <taxon>Pentapetalae</taxon>
        <taxon>rosids</taxon>
        <taxon>fabids</taxon>
        <taxon>Malpighiales</taxon>
        <taxon>Euphorbiaceae</taxon>
        <taxon>Acalyphoideae</taxon>
        <taxon>Acalypheae</taxon>
        <taxon>Ricinus</taxon>
    </lineage>
</organism>
<dbReference type="Proteomes" id="UP000008311">
    <property type="component" value="Unassembled WGS sequence"/>
</dbReference>
<sequence length="213" mass="23539">MVRWQQGPPHGKGTLYLRPLLFGSGSVLAIGPAPETTFVVYASPIGTFYEVKCMNLYIEKRVFRPSPGGTGGINSITNYGPVFEAVKQAKAEGFDDLLFLDAATGKGFYMQYFHIEGTILPGITRKSMMDIARDFGYQVQERLIPVEDVLDADEVFCTGTAMIVTPVGSITYHDKRVEYKTGQESVSHKLRTKLTGIQTGLTGDKKEWTVLID</sequence>
<dbReference type="SUPFAM" id="SSF56752">
    <property type="entry name" value="D-aminoacid aminotransferase-like PLP-dependent enzymes"/>
    <property type="match status" value="1"/>
</dbReference>
<dbReference type="STRING" id="3988.B9S7U3"/>
<gene>
    <name evidence="6" type="ORF">RCOM_1381770</name>
</gene>
<dbReference type="InterPro" id="IPR043131">
    <property type="entry name" value="BCAT-like_N"/>
</dbReference>
<keyword evidence="4 6" id="KW-0808">Transferase</keyword>
<dbReference type="EC" id="2.6.1.42" evidence="6"/>
<comment type="similarity">
    <text evidence="2">Belongs to the class-IV pyridoxal-phosphate-dependent aminotransferase family.</text>
</comment>
<dbReference type="PANTHER" id="PTHR42825:SF15">
    <property type="entry name" value="BRANCHED-CHAIN-AMINO-ACID AMINOTRANSFERASE"/>
    <property type="match status" value="1"/>
</dbReference>
<dbReference type="InterPro" id="IPR036038">
    <property type="entry name" value="Aminotransferase-like"/>
</dbReference>
<name>B9S7U3_RICCO</name>
<dbReference type="PANTHER" id="PTHR42825">
    <property type="entry name" value="AMINO ACID AMINOTRANSFERASE"/>
    <property type="match status" value="1"/>
</dbReference>
<dbReference type="Gene3D" id="3.20.10.10">
    <property type="entry name" value="D-amino Acid Aminotransferase, subunit A, domain 2"/>
    <property type="match status" value="1"/>
</dbReference>